<feature type="compositionally biased region" description="Acidic residues" evidence="1">
    <location>
        <begin position="1"/>
        <end position="10"/>
    </location>
</feature>
<dbReference type="AlphaFoldDB" id="A0A0C9VAQ9"/>
<accession>A0A0C9VAQ9</accession>
<feature type="transmembrane region" description="Helical" evidence="2">
    <location>
        <begin position="134"/>
        <end position="152"/>
    </location>
</feature>
<evidence type="ECO:0000313" key="3">
    <source>
        <dbReference type="EMBL" id="KIJ44054.1"/>
    </source>
</evidence>
<feature type="transmembrane region" description="Helical" evidence="2">
    <location>
        <begin position="60"/>
        <end position="78"/>
    </location>
</feature>
<evidence type="ECO:0000256" key="1">
    <source>
        <dbReference type="SAM" id="MobiDB-lite"/>
    </source>
</evidence>
<keyword evidence="2" id="KW-0472">Membrane</keyword>
<evidence type="ECO:0000256" key="2">
    <source>
        <dbReference type="SAM" id="Phobius"/>
    </source>
</evidence>
<keyword evidence="2" id="KW-1133">Transmembrane helix</keyword>
<organism evidence="3 4">
    <name type="scientific">Sphaerobolus stellatus (strain SS14)</name>
    <dbReference type="NCBI Taxonomy" id="990650"/>
    <lineage>
        <taxon>Eukaryota</taxon>
        <taxon>Fungi</taxon>
        <taxon>Dikarya</taxon>
        <taxon>Basidiomycota</taxon>
        <taxon>Agaricomycotina</taxon>
        <taxon>Agaricomycetes</taxon>
        <taxon>Phallomycetidae</taxon>
        <taxon>Geastrales</taxon>
        <taxon>Sphaerobolaceae</taxon>
        <taxon>Sphaerobolus</taxon>
    </lineage>
</organism>
<dbReference type="Proteomes" id="UP000054279">
    <property type="component" value="Unassembled WGS sequence"/>
</dbReference>
<evidence type="ECO:0000313" key="4">
    <source>
        <dbReference type="Proteomes" id="UP000054279"/>
    </source>
</evidence>
<feature type="compositionally biased region" description="Polar residues" evidence="1">
    <location>
        <begin position="20"/>
        <end position="32"/>
    </location>
</feature>
<reference evidence="3 4" key="1">
    <citation type="submission" date="2014-06" db="EMBL/GenBank/DDBJ databases">
        <title>Evolutionary Origins and Diversification of the Mycorrhizal Mutualists.</title>
        <authorList>
            <consortium name="DOE Joint Genome Institute"/>
            <consortium name="Mycorrhizal Genomics Consortium"/>
            <person name="Kohler A."/>
            <person name="Kuo A."/>
            <person name="Nagy L.G."/>
            <person name="Floudas D."/>
            <person name="Copeland A."/>
            <person name="Barry K.W."/>
            <person name="Cichocki N."/>
            <person name="Veneault-Fourrey C."/>
            <person name="LaButti K."/>
            <person name="Lindquist E.A."/>
            <person name="Lipzen A."/>
            <person name="Lundell T."/>
            <person name="Morin E."/>
            <person name="Murat C."/>
            <person name="Riley R."/>
            <person name="Ohm R."/>
            <person name="Sun H."/>
            <person name="Tunlid A."/>
            <person name="Henrissat B."/>
            <person name="Grigoriev I.V."/>
            <person name="Hibbett D.S."/>
            <person name="Martin F."/>
        </authorList>
    </citation>
    <scope>NUCLEOTIDE SEQUENCE [LARGE SCALE GENOMIC DNA]</scope>
    <source>
        <strain evidence="3 4">SS14</strain>
    </source>
</reference>
<keyword evidence="2" id="KW-0812">Transmembrane</keyword>
<dbReference type="HOGENOM" id="CLU_107722_0_0_1"/>
<sequence length="225" mass="24276">MNPVELEDLSPEAKRRRQQNSKAQSATPQNDDVNTRTEDGNVGDGLDADGTIPTWSYATAAWLAILGLPFLAFPRFLLFLSTTSSGGFREHLTPLENFLSTHFAIFALSVAIGLVFSVPQETNGISQANHQQSGYPIIIVPLTGGFLLSSFLSYNTSSSQLGPLALFMCVGSGSIGLLGLYAILFTGSSSRSKKTGADKRTSRFLFGNRSAAAAQKKQWKREHGK</sequence>
<dbReference type="EMBL" id="KN837119">
    <property type="protein sequence ID" value="KIJ44054.1"/>
    <property type="molecule type" value="Genomic_DNA"/>
</dbReference>
<dbReference type="PANTHER" id="PTHR39605">
    <property type="entry name" value="MAJOR FACILITATOR SUPERFAMILY (MFS) PROFILE DOMAIN-CONTAINING PROTEIN"/>
    <property type="match status" value="1"/>
</dbReference>
<keyword evidence="4" id="KW-1185">Reference proteome</keyword>
<proteinExistence type="predicted"/>
<feature type="region of interest" description="Disordered" evidence="1">
    <location>
        <begin position="1"/>
        <end position="45"/>
    </location>
</feature>
<name>A0A0C9VAQ9_SPHS4</name>
<dbReference type="PANTHER" id="PTHR39605:SF1">
    <property type="entry name" value="MAJOR FACILITATOR SUPERFAMILY (MFS) PROFILE DOMAIN-CONTAINING PROTEIN"/>
    <property type="match status" value="1"/>
</dbReference>
<evidence type="ECO:0008006" key="5">
    <source>
        <dbReference type="Google" id="ProtNLM"/>
    </source>
</evidence>
<feature type="transmembrane region" description="Helical" evidence="2">
    <location>
        <begin position="98"/>
        <end position="118"/>
    </location>
</feature>
<gene>
    <name evidence="3" type="ORF">M422DRAFT_30594</name>
</gene>
<protein>
    <recommendedName>
        <fullName evidence="5">Transmembrane protein</fullName>
    </recommendedName>
</protein>
<feature type="transmembrane region" description="Helical" evidence="2">
    <location>
        <begin position="164"/>
        <end position="184"/>
    </location>
</feature>
<dbReference type="OrthoDB" id="2550114at2759"/>